<keyword evidence="2" id="KW-1185">Reference proteome</keyword>
<evidence type="ECO:0000313" key="2">
    <source>
        <dbReference type="Proteomes" id="UP001501788"/>
    </source>
</evidence>
<dbReference type="Proteomes" id="UP001501788">
    <property type="component" value="Unassembled WGS sequence"/>
</dbReference>
<proteinExistence type="predicted"/>
<dbReference type="EMBL" id="BAABEX010000012">
    <property type="protein sequence ID" value="GAA4424606.1"/>
    <property type="molecule type" value="Genomic_DNA"/>
</dbReference>
<protein>
    <submittedName>
        <fullName evidence="1">Uncharacterized protein</fullName>
    </submittedName>
</protein>
<evidence type="ECO:0000313" key="1">
    <source>
        <dbReference type="EMBL" id="GAA4424606.1"/>
    </source>
</evidence>
<gene>
    <name evidence="1" type="ORF">GCM10023090_18400</name>
</gene>
<accession>A0ABP8L7Z7</accession>
<comment type="caution">
    <text evidence="1">The sequence shown here is derived from an EMBL/GenBank/DDBJ whole genome shotgun (WGS) entry which is preliminary data.</text>
</comment>
<sequence>MIVSKETIEREARAAAQAGQSLNDACPYPFASEAGMHFKAVYLLALPKAAFEAGGVVAQGGAA</sequence>
<dbReference type="RefSeq" id="WP_345063739.1">
    <property type="nucleotide sequence ID" value="NZ_BAABEX010000012.1"/>
</dbReference>
<reference evidence="2" key="1">
    <citation type="journal article" date="2019" name="Int. J. Syst. Evol. Microbiol.">
        <title>The Global Catalogue of Microorganisms (GCM) 10K type strain sequencing project: providing services to taxonomists for standard genome sequencing and annotation.</title>
        <authorList>
            <consortium name="The Broad Institute Genomics Platform"/>
            <consortium name="The Broad Institute Genome Sequencing Center for Infectious Disease"/>
            <person name="Wu L."/>
            <person name="Ma J."/>
        </authorList>
    </citation>
    <scope>NUCLEOTIDE SEQUENCE [LARGE SCALE GENOMIC DNA]</scope>
    <source>
        <strain evidence="2">JCM 31890</strain>
    </source>
</reference>
<name>A0ABP8L7Z7_9BURK</name>
<organism evidence="1 2">
    <name type="scientific">Acidovorax lacteus</name>
    <dbReference type="NCBI Taxonomy" id="1924988"/>
    <lineage>
        <taxon>Bacteria</taxon>
        <taxon>Pseudomonadati</taxon>
        <taxon>Pseudomonadota</taxon>
        <taxon>Betaproteobacteria</taxon>
        <taxon>Burkholderiales</taxon>
        <taxon>Comamonadaceae</taxon>
        <taxon>Acidovorax</taxon>
    </lineage>
</organism>